<proteinExistence type="predicted"/>
<evidence type="ECO:0000259" key="1">
    <source>
        <dbReference type="Pfam" id="PF10551"/>
    </source>
</evidence>
<protein>
    <submittedName>
        <fullName evidence="2">Protein FAR1-RELATED SEQUENCE 5</fullName>
    </submittedName>
</protein>
<evidence type="ECO:0000313" key="2">
    <source>
        <dbReference type="EMBL" id="WOK98442.1"/>
    </source>
</evidence>
<dbReference type="PANTHER" id="PTHR47718">
    <property type="entry name" value="OS01G0519700 PROTEIN"/>
    <property type="match status" value="1"/>
</dbReference>
<dbReference type="AlphaFoldDB" id="A0AAQ3JYG4"/>
<name>A0AAQ3JYG4_9LILI</name>
<dbReference type="InterPro" id="IPR018289">
    <property type="entry name" value="MULE_transposase_dom"/>
</dbReference>
<feature type="domain" description="MULE transposase" evidence="1">
    <location>
        <begin position="48"/>
        <end position="131"/>
    </location>
</feature>
<dbReference type="Proteomes" id="UP001327560">
    <property type="component" value="Chromosome 2"/>
</dbReference>
<evidence type="ECO:0000313" key="3">
    <source>
        <dbReference type="Proteomes" id="UP001327560"/>
    </source>
</evidence>
<dbReference type="EMBL" id="CP136891">
    <property type="protein sequence ID" value="WOK98442.1"/>
    <property type="molecule type" value="Genomic_DNA"/>
</dbReference>
<keyword evidence="3" id="KW-1185">Reference proteome</keyword>
<gene>
    <name evidence="2" type="ORF">Cni_G07154</name>
</gene>
<sequence length="200" mass="23699">MDFYSKRRLELNDYAGIPLNKNFHSLVVEAKGFQNLPFGEKDCRNYIRYNMPFAPFVGVNHHGQSILFGCGLLSREDIETYVWLFRSWLECMHGRTPKAIITYQCRSIQAAMTKVFPESRHRLCLWHIMKKVLEKLSGLAKYKAIKKTLKDIVYESVKPQEFDEGWCRMIEDYGLEKNEWLSSLFLDRARWVPLYVRVVF</sequence>
<dbReference type="Pfam" id="PF10551">
    <property type="entry name" value="MULE"/>
    <property type="match status" value="1"/>
</dbReference>
<reference evidence="2 3" key="1">
    <citation type="submission" date="2023-10" db="EMBL/GenBank/DDBJ databases">
        <title>Chromosome-scale genome assembly provides insights into flower coloration mechanisms of Canna indica.</title>
        <authorList>
            <person name="Li C."/>
        </authorList>
    </citation>
    <scope>NUCLEOTIDE SEQUENCE [LARGE SCALE GENOMIC DNA]</scope>
    <source>
        <tissue evidence="2">Flower</tissue>
    </source>
</reference>
<organism evidence="2 3">
    <name type="scientific">Canna indica</name>
    <name type="common">Indian-shot</name>
    <dbReference type="NCBI Taxonomy" id="4628"/>
    <lineage>
        <taxon>Eukaryota</taxon>
        <taxon>Viridiplantae</taxon>
        <taxon>Streptophyta</taxon>
        <taxon>Embryophyta</taxon>
        <taxon>Tracheophyta</taxon>
        <taxon>Spermatophyta</taxon>
        <taxon>Magnoliopsida</taxon>
        <taxon>Liliopsida</taxon>
        <taxon>Zingiberales</taxon>
        <taxon>Cannaceae</taxon>
        <taxon>Canna</taxon>
    </lineage>
</organism>
<accession>A0AAQ3JYG4</accession>
<dbReference type="PANTHER" id="PTHR47718:SF13">
    <property type="entry name" value="OS09G0290500 PROTEIN"/>
    <property type="match status" value="1"/>
</dbReference>